<dbReference type="Proteomes" id="UP000231912">
    <property type="component" value="Unassembled WGS sequence"/>
</dbReference>
<protein>
    <submittedName>
        <fullName evidence="2">Uncharacterized protein</fullName>
    </submittedName>
</protein>
<dbReference type="AlphaFoldDB" id="A0A2M9Z807"/>
<feature type="transmembrane region" description="Helical" evidence="1">
    <location>
        <begin position="49"/>
        <end position="69"/>
    </location>
</feature>
<comment type="caution">
    <text evidence="2">The sequence shown here is derived from an EMBL/GenBank/DDBJ whole genome shotgun (WGS) entry which is preliminary data.</text>
</comment>
<keyword evidence="1" id="KW-1133">Transmembrane helix</keyword>
<feature type="transmembrane region" description="Helical" evidence="1">
    <location>
        <begin position="81"/>
        <end position="100"/>
    </location>
</feature>
<dbReference type="RefSeq" id="WP_100760007.1">
    <property type="nucleotide sequence ID" value="NZ_NPDT01000009.1"/>
</dbReference>
<evidence type="ECO:0000313" key="2">
    <source>
        <dbReference type="EMBL" id="PJZ64538.1"/>
    </source>
</evidence>
<dbReference type="EMBL" id="NPDT01000009">
    <property type="protein sequence ID" value="PJZ64538.1"/>
    <property type="molecule type" value="Genomic_DNA"/>
</dbReference>
<name>A0A2M9Z807_9LEPT</name>
<reference evidence="2 3" key="1">
    <citation type="submission" date="2017-07" db="EMBL/GenBank/DDBJ databases">
        <title>Leptospira spp. isolated from tropical soils.</title>
        <authorList>
            <person name="Thibeaux R."/>
            <person name="Iraola G."/>
            <person name="Ferres I."/>
            <person name="Bierque E."/>
            <person name="Girault D."/>
            <person name="Soupe-Gilbert M.-E."/>
            <person name="Picardeau M."/>
            <person name="Goarant C."/>
        </authorList>
    </citation>
    <scope>NUCLEOTIDE SEQUENCE [LARGE SCALE GENOMIC DNA]</scope>
    <source>
        <strain evidence="2 3">FH2-C-A2</strain>
    </source>
</reference>
<gene>
    <name evidence="2" type="ORF">CH371_17340</name>
</gene>
<evidence type="ECO:0000313" key="3">
    <source>
        <dbReference type="Proteomes" id="UP000231912"/>
    </source>
</evidence>
<keyword evidence="1" id="KW-0812">Transmembrane</keyword>
<accession>A0A2M9Z807</accession>
<feature type="transmembrane region" description="Helical" evidence="1">
    <location>
        <begin position="106"/>
        <end position="125"/>
    </location>
</feature>
<keyword evidence="1" id="KW-0472">Membrane</keyword>
<sequence>MQLSHLSDRFRQNSYFIFLIDGLGALVSASFLGIVLVQFEARIGIPSEILVLLAVVAYFFSAYSLFFYVKRPDNWKMYLRIIAIANLVYCLGTLSILLYYKESIRLLGVLYFLGEKAIVIALAIFELRLSNQK</sequence>
<evidence type="ECO:0000256" key="1">
    <source>
        <dbReference type="SAM" id="Phobius"/>
    </source>
</evidence>
<feature type="transmembrane region" description="Helical" evidence="1">
    <location>
        <begin position="15"/>
        <end position="37"/>
    </location>
</feature>
<organism evidence="2 3">
    <name type="scientific">Leptospira wolffii</name>
    <dbReference type="NCBI Taxonomy" id="409998"/>
    <lineage>
        <taxon>Bacteria</taxon>
        <taxon>Pseudomonadati</taxon>
        <taxon>Spirochaetota</taxon>
        <taxon>Spirochaetia</taxon>
        <taxon>Leptospirales</taxon>
        <taxon>Leptospiraceae</taxon>
        <taxon>Leptospira</taxon>
    </lineage>
</organism>
<proteinExistence type="predicted"/>